<dbReference type="Gene3D" id="3.20.20.60">
    <property type="entry name" value="Phosphoenolpyruvate-binding domains"/>
    <property type="match status" value="1"/>
</dbReference>
<proteinExistence type="inferred from homology"/>
<accession>A0A7J5B9K9</accession>
<evidence type="ECO:0000256" key="1">
    <source>
        <dbReference type="ARBA" id="ARBA00005568"/>
    </source>
</evidence>
<dbReference type="PANTHER" id="PTHR30502">
    <property type="entry name" value="2-KETO-3-DEOXY-L-RHAMNONATE ALDOLASE"/>
    <property type="match status" value="1"/>
</dbReference>
<dbReference type="OrthoDB" id="86160at2"/>
<dbReference type="InterPro" id="IPR015813">
    <property type="entry name" value="Pyrv/PenolPyrv_kinase-like_dom"/>
</dbReference>
<evidence type="ECO:0000313" key="6">
    <source>
        <dbReference type="Proteomes" id="UP000433493"/>
    </source>
</evidence>
<keyword evidence="6" id="KW-1185">Reference proteome</keyword>
<dbReference type="SUPFAM" id="SSF51621">
    <property type="entry name" value="Phosphoenolpyruvate/pyruvate domain"/>
    <property type="match status" value="1"/>
</dbReference>
<comment type="caution">
    <text evidence="5">The sequence shown here is derived from an EMBL/GenBank/DDBJ whole genome shotgun (WGS) entry which is preliminary data.</text>
</comment>
<feature type="domain" description="HpcH/HpaI aldolase/citrate lyase" evidence="4">
    <location>
        <begin position="17"/>
        <end position="241"/>
    </location>
</feature>
<dbReference type="RefSeq" id="WP_158052766.1">
    <property type="nucleotide sequence ID" value="NZ_WBKB01000006.1"/>
</dbReference>
<dbReference type="InterPro" id="IPR050251">
    <property type="entry name" value="HpcH-HpaI_aldolase"/>
</dbReference>
<evidence type="ECO:0000256" key="3">
    <source>
        <dbReference type="ARBA" id="ARBA00023239"/>
    </source>
</evidence>
<name>A0A7J5B9K9_9MICO</name>
<dbReference type="EMBL" id="WBKB01000006">
    <property type="protein sequence ID" value="KAB1642311.1"/>
    <property type="molecule type" value="Genomic_DNA"/>
</dbReference>
<keyword evidence="2" id="KW-0479">Metal-binding</keyword>
<organism evidence="5 6">
    <name type="scientific">Gulosibacter chungangensis</name>
    <dbReference type="NCBI Taxonomy" id="979746"/>
    <lineage>
        <taxon>Bacteria</taxon>
        <taxon>Bacillati</taxon>
        <taxon>Actinomycetota</taxon>
        <taxon>Actinomycetes</taxon>
        <taxon>Micrococcales</taxon>
        <taxon>Microbacteriaceae</taxon>
        <taxon>Gulosibacter</taxon>
    </lineage>
</organism>
<dbReference type="InterPro" id="IPR005000">
    <property type="entry name" value="Aldolase/citrate-lyase_domain"/>
</dbReference>
<dbReference type="Proteomes" id="UP000433493">
    <property type="component" value="Unassembled WGS sequence"/>
</dbReference>
<comment type="similarity">
    <text evidence="1">Belongs to the HpcH/HpaI aldolase family.</text>
</comment>
<dbReference type="AlphaFoldDB" id="A0A7J5B9K9"/>
<evidence type="ECO:0000313" key="5">
    <source>
        <dbReference type="EMBL" id="KAB1642311.1"/>
    </source>
</evidence>
<sequence>MSERGPFQRELNARPYFGVFVNTGSAVNAEVCILAGASWVMIDLEHGSGSEAGLLPTLWAVRAAGGQSLVRVESADPARIARALDFGADAIMLPSVNSVTEAEAIVQAAFWPPVGRRGVSLQSRAGGYGNLRHADVADLADAPYIVVQIETEAGLEHVHDIAKVPGVGALFLGPTDLTHDLRIPGQQDHPRFRSAVAEVAAAAAEAGIDAAVLASDRESAEAFADSGYTLIAIGSDAGHLRRGLAACIPTNKETR</sequence>
<keyword evidence="3" id="KW-0456">Lyase</keyword>
<dbReference type="GO" id="GO:0046872">
    <property type="term" value="F:metal ion binding"/>
    <property type="evidence" value="ECO:0007669"/>
    <property type="project" value="UniProtKB-KW"/>
</dbReference>
<gene>
    <name evidence="5" type="ORF">F8O05_10860</name>
</gene>
<dbReference type="GO" id="GO:0005737">
    <property type="term" value="C:cytoplasm"/>
    <property type="evidence" value="ECO:0007669"/>
    <property type="project" value="TreeGrafter"/>
</dbReference>
<evidence type="ECO:0000256" key="2">
    <source>
        <dbReference type="ARBA" id="ARBA00022723"/>
    </source>
</evidence>
<dbReference type="GO" id="GO:0016832">
    <property type="term" value="F:aldehyde-lyase activity"/>
    <property type="evidence" value="ECO:0007669"/>
    <property type="project" value="TreeGrafter"/>
</dbReference>
<dbReference type="PANTHER" id="PTHR30502:SF0">
    <property type="entry name" value="PHOSPHOENOLPYRUVATE CARBOXYLASE FAMILY PROTEIN"/>
    <property type="match status" value="1"/>
</dbReference>
<dbReference type="Pfam" id="PF03328">
    <property type="entry name" value="HpcH_HpaI"/>
    <property type="match status" value="1"/>
</dbReference>
<dbReference type="InterPro" id="IPR040442">
    <property type="entry name" value="Pyrv_kinase-like_dom_sf"/>
</dbReference>
<protein>
    <recommendedName>
        <fullName evidence="4">HpcH/HpaI aldolase/citrate lyase domain-containing protein</fullName>
    </recommendedName>
</protein>
<reference evidence="5 6" key="1">
    <citation type="submission" date="2019-09" db="EMBL/GenBank/DDBJ databases">
        <title>Phylogeny of genus Pseudoclavibacter and closely related genus.</title>
        <authorList>
            <person name="Li Y."/>
        </authorList>
    </citation>
    <scope>NUCLEOTIDE SEQUENCE [LARGE SCALE GENOMIC DNA]</scope>
    <source>
        <strain evidence="5 6">KCTC 13959</strain>
    </source>
</reference>
<evidence type="ECO:0000259" key="4">
    <source>
        <dbReference type="Pfam" id="PF03328"/>
    </source>
</evidence>